<protein>
    <recommendedName>
        <fullName evidence="1">F-box/LRR-repeat protein 15-like leucin rich repeat domain-containing protein</fullName>
    </recommendedName>
</protein>
<keyword evidence="3" id="KW-1185">Reference proteome</keyword>
<dbReference type="PANTHER" id="PTHR13318:SF95">
    <property type="entry name" value="F-BOX PROTEIN YLR352W"/>
    <property type="match status" value="1"/>
</dbReference>
<evidence type="ECO:0000259" key="1">
    <source>
        <dbReference type="Pfam" id="PF25372"/>
    </source>
</evidence>
<dbReference type="InterPro" id="IPR006553">
    <property type="entry name" value="Leu-rich_rpt_Cys-con_subtyp"/>
</dbReference>
<dbReference type="Gene3D" id="3.80.10.10">
    <property type="entry name" value="Ribonuclease Inhibitor"/>
    <property type="match status" value="1"/>
</dbReference>
<dbReference type="GO" id="GO:0031146">
    <property type="term" value="P:SCF-dependent proteasomal ubiquitin-dependent protein catabolic process"/>
    <property type="evidence" value="ECO:0007669"/>
    <property type="project" value="TreeGrafter"/>
</dbReference>
<reference evidence="3" key="1">
    <citation type="submission" date="2013-09" db="EMBL/GenBank/DDBJ databases">
        <title>The Genome Sequence of Anopheles maculatus species B.</title>
        <authorList>
            <consortium name="The Broad Institute Genomics Platform"/>
            <person name="Neafsey D.E."/>
            <person name="Besansky N."/>
            <person name="Howell P."/>
            <person name="Walton C."/>
            <person name="Young S.K."/>
            <person name="Zeng Q."/>
            <person name="Gargeya S."/>
            <person name="Fitzgerald M."/>
            <person name="Haas B."/>
            <person name="Abouelleil A."/>
            <person name="Allen A.W."/>
            <person name="Alvarado L."/>
            <person name="Arachchi H.M."/>
            <person name="Berlin A.M."/>
            <person name="Chapman S.B."/>
            <person name="Gainer-Dewar J."/>
            <person name="Goldberg J."/>
            <person name="Griggs A."/>
            <person name="Gujja S."/>
            <person name="Hansen M."/>
            <person name="Howarth C."/>
            <person name="Imamovic A."/>
            <person name="Ireland A."/>
            <person name="Larimer J."/>
            <person name="McCowan C."/>
            <person name="Murphy C."/>
            <person name="Pearson M."/>
            <person name="Poon T.W."/>
            <person name="Priest M."/>
            <person name="Roberts A."/>
            <person name="Saif S."/>
            <person name="Shea T."/>
            <person name="Sisk P."/>
            <person name="Sykes S."/>
            <person name="Wortman J."/>
            <person name="Nusbaum C."/>
            <person name="Birren B."/>
        </authorList>
    </citation>
    <scope>NUCLEOTIDE SEQUENCE [LARGE SCALE GENOMIC DNA]</scope>
    <source>
        <strain evidence="3">maculatus3</strain>
    </source>
</reference>
<dbReference type="PANTHER" id="PTHR13318">
    <property type="entry name" value="PARTNER OF PAIRED, ISOFORM B-RELATED"/>
    <property type="match status" value="1"/>
</dbReference>
<dbReference type="AlphaFoldDB" id="A0A182T7N3"/>
<dbReference type="VEuPathDB" id="VectorBase:AMAM021288"/>
<dbReference type="GO" id="GO:0019005">
    <property type="term" value="C:SCF ubiquitin ligase complex"/>
    <property type="evidence" value="ECO:0007669"/>
    <property type="project" value="TreeGrafter"/>
</dbReference>
<organism evidence="2 3">
    <name type="scientific">Anopheles maculatus</name>
    <dbReference type="NCBI Taxonomy" id="74869"/>
    <lineage>
        <taxon>Eukaryota</taxon>
        <taxon>Metazoa</taxon>
        <taxon>Ecdysozoa</taxon>
        <taxon>Arthropoda</taxon>
        <taxon>Hexapoda</taxon>
        <taxon>Insecta</taxon>
        <taxon>Pterygota</taxon>
        <taxon>Neoptera</taxon>
        <taxon>Endopterygota</taxon>
        <taxon>Diptera</taxon>
        <taxon>Nematocera</taxon>
        <taxon>Culicoidea</taxon>
        <taxon>Culicidae</taxon>
        <taxon>Anophelinae</taxon>
        <taxon>Anopheles</taxon>
        <taxon>Anopheles maculatus group</taxon>
    </lineage>
</organism>
<dbReference type="SUPFAM" id="SSF52047">
    <property type="entry name" value="RNI-like"/>
    <property type="match status" value="1"/>
</dbReference>
<dbReference type="SMART" id="SM00367">
    <property type="entry name" value="LRR_CC"/>
    <property type="match status" value="5"/>
</dbReference>
<name>A0A182T7N3_9DIPT</name>
<dbReference type="Proteomes" id="UP000075901">
    <property type="component" value="Unassembled WGS sequence"/>
</dbReference>
<dbReference type="Pfam" id="PF25372">
    <property type="entry name" value="DUF7885"/>
    <property type="match status" value="1"/>
</dbReference>
<accession>A0A182T7N3</accession>
<reference evidence="2" key="2">
    <citation type="submission" date="2020-05" db="UniProtKB">
        <authorList>
            <consortium name="EnsemblMetazoa"/>
        </authorList>
    </citation>
    <scope>IDENTIFICATION</scope>
    <source>
        <strain evidence="2">maculatus3</strain>
    </source>
</reference>
<sequence length="172" mass="19294">VSDAGITGVNLEEKAFAIWDIELCFSIADLVGLRSLKLSGCYKITDYSFERCFNFKELKEISLARLLQITDSGIERLALGCPSLEIVDFSECRTISDRCIEIITKCEPRLTTLKLQNCSLITDKAIKYIVENCRVLRVLNIRGCIKISSYAESKLSAVKSLRHLHGTTPEVI</sequence>
<evidence type="ECO:0000313" key="3">
    <source>
        <dbReference type="Proteomes" id="UP000075901"/>
    </source>
</evidence>
<proteinExistence type="predicted"/>
<dbReference type="EnsemblMetazoa" id="AMAM021288-RA">
    <property type="protein sequence ID" value="AMAM021288-PA"/>
    <property type="gene ID" value="AMAM021288"/>
</dbReference>
<dbReference type="InterPro" id="IPR032675">
    <property type="entry name" value="LRR_dom_sf"/>
</dbReference>
<evidence type="ECO:0000313" key="2">
    <source>
        <dbReference type="EnsemblMetazoa" id="AMAM021288-PA"/>
    </source>
</evidence>
<feature type="domain" description="F-box/LRR-repeat protein 15-like leucin rich repeat" evidence="1">
    <location>
        <begin position="26"/>
        <end position="166"/>
    </location>
</feature>
<dbReference type="InterPro" id="IPR057207">
    <property type="entry name" value="FBXL15_LRR"/>
</dbReference>